<keyword evidence="3" id="KW-1185">Reference proteome</keyword>
<organism evidence="2 3">
    <name type="scientific">Pterulicium gracile</name>
    <dbReference type="NCBI Taxonomy" id="1884261"/>
    <lineage>
        <taxon>Eukaryota</taxon>
        <taxon>Fungi</taxon>
        <taxon>Dikarya</taxon>
        <taxon>Basidiomycota</taxon>
        <taxon>Agaricomycotina</taxon>
        <taxon>Agaricomycetes</taxon>
        <taxon>Agaricomycetidae</taxon>
        <taxon>Agaricales</taxon>
        <taxon>Pleurotineae</taxon>
        <taxon>Pterulaceae</taxon>
        <taxon>Pterulicium</taxon>
    </lineage>
</organism>
<dbReference type="OrthoDB" id="1058301at2759"/>
<protein>
    <submittedName>
        <fullName evidence="2">PLC-like phosphodiesterase</fullName>
    </submittedName>
</protein>
<evidence type="ECO:0000259" key="1">
    <source>
        <dbReference type="PROSITE" id="PS51704"/>
    </source>
</evidence>
<dbReference type="Gene3D" id="3.20.20.190">
    <property type="entry name" value="Phosphatidylinositol (PI) phosphodiesterase"/>
    <property type="match status" value="1"/>
</dbReference>
<evidence type="ECO:0000313" key="3">
    <source>
        <dbReference type="Proteomes" id="UP000305067"/>
    </source>
</evidence>
<dbReference type="STRING" id="1884261.A0A5C3Q473"/>
<gene>
    <name evidence="2" type="ORF">BDV98DRAFT_659111</name>
</gene>
<dbReference type="EMBL" id="ML178858">
    <property type="protein sequence ID" value="TFK96591.1"/>
    <property type="molecule type" value="Genomic_DNA"/>
</dbReference>
<dbReference type="PROSITE" id="PS51704">
    <property type="entry name" value="GP_PDE"/>
    <property type="match status" value="1"/>
</dbReference>
<dbReference type="PANTHER" id="PTHR43805">
    <property type="entry name" value="GLYCEROPHOSPHORYL DIESTER PHOSPHODIESTERASE"/>
    <property type="match status" value="1"/>
</dbReference>
<dbReference type="InterPro" id="IPR017946">
    <property type="entry name" value="PLC-like_Pdiesterase_TIM-brl"/>
</dbReference>
<dbReference type="Pfam" id="PF03009">
    <property type="entry name" value="GDPD"/>
    <property type="match status" value="1"/>
</dbReference>
<name>A0A5C3Q473_9AGAR</name>
<evidence type="ECO:0000313" key="2">
    <source>
        <dbReference type="EMBL" id="TFK96591.1"/>
    </source>
</evidence>
<sequence>MTSRAMLPDCWGHRGASASFPENTLASFEAAVRDGSEGIESDVHVSVDGVVVMFHDPALDRTTDSKGKINQRNWYGPDGMEHVRTVKEPKQSIPTFAETVALLMQPENLHVKFNVDVKVQNDPDRLFSLMHAIIAAHDNWEILLAPRLLLGLWHPRFLPYAKHRLPYCKRSHIGHNPQLARDWFWDDCEVFSMSFSSMCSSDGQKFMEECKAAGKKMMVWTVNEPVHMMEAVRWGVDVILTDFTRVWLDMRAELQADYSKQVAQYDRFFLWTSWRLYSPVVFAQQVILKKYLEGVAGPFNQNLPVMVE</sequence>
<dbReference type="Proteomes" id="UP000305067">
    <property type="component" value="Unassembled WGS sequence"/>
</dbReference>
<dbReference type="SUPFAM" id="SSF51695">
    <property type="entry name" value="PLC-like phosphodiesterases"/>
    <property type="match status" value="1"/>
</dbReference>
<dbReference type="AlphaFoldDB" id="A0A5C3Q473"/>
<reference evidence="2 3" key="1">
    <citation type="journal article" date="2019" name="Nat. Ecol. Evol.">
        <title>Megaphylogeny resolves global patterns of mushroom evolution.</title>
        <authorList>
            <person name="Varga T."/>
            <person name="Krizsan K."/>
            <person name="Foldi C."/>
            <person name="Dima B."/>
            <person name="Sanchez-Garcia M."/>
            <person name="Sanchez-Ramirez S."/>
            <person name="Szollosi G.J."/>
            <person name="Szarkandi J.G."/>
            <person name="Papp V."/>
            <person name="Albert L."/>
            <person name="Andreopoulos W."/>
            <person name="Angelini C."/>
            <person name="Antonin V."/>
            <person name="Barry K.W."/>
            <person name="Bougher N.L."/>
            <person name="Buchanan P."/>
            <person name="Buyck B."/>
            <person name="Bense V."/>
            <person name="Catcheside P."/>
            <person name="Chovatia M."/>
            <person name="Cooper J."/>
            <person name="Damon W."/>
            <person name="Desjardin D."/>
            <person name="Finy P."/>
            <person name="Geml J."/>
            <person name="Haridas S."/>
            <person name="Hughes K."/>
            <person name="Justo A."/>
            <person name="Karasinski D."/>
            <person name="Kautmanova I."/>
            <person name="Kiss B."/>
            <person name="Kocsube S."/>
            <person name="Kotiranta H."/>
            <person name="LaButti K.M."/>
            <person name="Lechner B.E."/>
            <person name="Liimatainen K."/>
            <person name="Lipzen A."/>
            <person name="Lukacs Z."/>
            <person name="Mihaltcheva S."/>
            <person name="Morgado L.N."/>
            <person name="Niskanen T."/>
            <person name="Noordeloos M.E."/>
            <person name="Ohm R.A."/>
            <person name="Ortiz-Santana B."/>
            <person name="Ovrebo C."/>
            <person name="Racz N."/>
            <person name="Riley R."/>
            <person name="Savchenko A."/>
            <person name="Shiryaev A."/>
            <person name="Soop K."/>
            <person name="Spirin V."/>
            <person name="Szebenyi C."/>
            <person name="Tomsovsky M."/>
            <person name="Tulloss R.E."/>
            <person name="Uehling J."/>
            <person name="Grigoriev I.V."/>
            <person name="Vagvolgyi C."/>
            <person name="Papp T."/>
            <person name="Martin F.M."/>
            <person name="Miettinen O."/>
            <person name="Hibbett D.S."/>
            <person name="Nagy L.G."/>
        </authorList>
    </citation>
    <scope>NUCLEOTIDE SEQUENCE [LARGE SCALE GENOMIC DNA]</scope>
    <source>
        <strain evidence="2 3">CBS 309.79</strain>
    </source>
</reference>
<accession>A0A5C3Q473</accession>
<feature type="domain" description="GP-PDE" evidence="1">
    <location>
        <begin position="8"/>
        <end position="251"/>
    </location>
</feature>
<proteinExistence type="predicted"/>
<dbReference type="InterPro" id="IPR030395">
    <property type="entry name" value="GP_PDE_dom"/>
</dbReference>
<dbReference type="GO" id="GO:0006629">
    <property type="term" value="P:lipid metabolic process"/>
    <property type="evidence" value="ECO:0007669"/>
    <property type="project" value="InterPro"/>
</dbReference>
<dbReference type="GO" id="GO:0008081">
    <property type="term" value="F:phosphoric diester hydrolase activity"/>
    <property type="evidence" value="ECO:0007669"/>
    <property type="project" value="InterPro"/>
</dbReference>
<dbReference type="PANTHER" id="PTHR43805:SF1">
    <property type="entry name" value="GP-PDE DOMAIN-CONTAINING PROTEIN"/>
    <property type="match status" value="1"/>
</dbReference>